<dbReference type="SUPFAM" id="SSF52540">
    <property type="entry name" value="P-loop containing nucleoside triphosphate hydrolases"/>
    <property type="match status" value="1"/>
</dbReference>
<protein>
    <recommendedName>
        <fullName evidence="6">C2H2-type domain-containing protein</fullName>
    </recommendedName>
</protein>
<dbReference type="GO" id="GO:0000981">
    <property type="term" value="F:DNA-binding transcription factor activity, RNA polymerase II-specific"/>
    <property type="evidence" value="ECO:0007669"/>
    <property type="project" value="UniProtKB-ARBA"/>
</dbReference>
<evidence type="ECO:0000256" key="5">
    <source>
        <dbReference type="PROSITE-ProRule" id="PRU00042"/>
    </source>
</evidence>
<dbReference type="GO" id="GO:0000978">
    <property type="term" value="F:RNA polymerase II cis-regulatory region sequence-specific DNA binding"/>
    <property type="evidence" value="ECO:0007669"/>
    <property type="project" value="UniProtKB-ARBA"/>
</dbReference>
<feature type="domain" description="C2H2-type" evidence="6">
    <location>
        <begin position="1374"/>
        <end position="1411"/>
    </location>
</feature>
<dbReference type="SUPFAM" id="SSF53474">
    <property type="entry name" value="alpha/beta-Hydrolases"/>
    <property type="match status" value="1"/>
</dbReference>
<name>A0AA39ZY06_9PEZI</name>
<dbReference type="PROSITE" id="PS50157">
    <property type="entry name" value="ZINC_FINGER_C2H2_2"/>
    <property type="match status" value="3"/>
</dbReference>
<dbReference type="InterPro" id="IPR029058">
    <property type="entry name" value="AB_hydrolase_fold"/>
</dbReference>
<evidence type="ECO:0000313" key="7">
    <source>
        <dbReference type="EMBL" id="KAK0705713.1"/>
    </source>
</evidence>
<dbReference type="InterPro" id="IPR013087">
    <property type="entry name" value="Znf_C2H2_type"/>
</dbReference>
<dbReference type="Proteomes" id="UP001172102">
    <property type="component" value="Unassembled WGS sequence"/>
</dbReference>
<keyword evidence="4" id="KW-0862">Zinc</keyword>
<comment type="caution">
    <text evidence="7">The sequence shown here is derived from an EMBL/GenBank/DDBJ whole genome shotgun (WGS) entry which is preliminary data.</text>
</comment>
<dbReference type="Pfam" id="PF24883">
    <property type="entry name" value="NPHP3_N"/>
    <property type="match status" value="1"/>
</dbReference>
<evidence type="ECO:0000256" key="1">
    <source>
        <dbReference type="ARBA" id="ARBA00022723"/>
    </source>
</evidence>
<feature type="domain" description="C2H2-type" evidence="6">
    <location>
        <begin position="1343"/>
        <end position="1372"/>
    </location>
</feature>
<keyword evidence="2" id="KW-0677">Repeat</keyword>
<dbReference type="SMART" id="SM00355">
    <property type="entry name" value="ZnF_C2H2"/>
    <property type="match status" value="4"/>
</dbReference>
<dbReference type="Gene3D" id="3.30.160.60">
    <property type="entry name" value="Classic Zinc Finger"/>
    <property type="match status" value="2"/>
</dbReference>
<dbReference type="PROSITE" id="PS00028">
    <property type="entry name" value="ZINC_FINGER_C2H2_1"/>
    <property type="match status" value="2"/>
</dbReference>
<dbReference type="Gene3D" id="3.40.50.1820">
    <property type="entry name" value="alpha/beta hydrolase"/>
    <property type="match status" value="1"/>
</dbReference>
<dbReference type="InterPro" id="IPR027417">
    <property type="entry name" value="P-loop_NTPase"/>
</dbReference>
<dbReference type="InterPro" id="IPR056884">
    <property type="entry name" value="NPHP3-like_N"/>
</dbReference>
<accession>A0AA39ZY06</accession>
<keyword evidence="3 5" id="KW-0863">Zinc-finger</keyword>
<dbReference type="FunFam" id="3.30.160.60:FF:000125">
    <property type="entry name" value="Putative zinc finger protein 143"/>
    <property type="match status" value="1"/>
</dbReference>
<evidence type="ECO:0000256" key="4">
    <source>
        <dbReference type="ARBA" id="ARBA00022833"/>
    </source>
</evidence>
<keyword evidence="1" id="KW-0479">Metal-binding</keyword>
<evidence type="ECO:0000256" key="2">
    <source>
        <dbReference type="ARBA" id="ARBA00022737"/>
    </source>
</evidence>
<dbReference type="GO" id="GO:0008270">
    <property type="term" value="F:zinc ion binding"/>
    <property type="evidence" value="ECO:0007669"/>
    <property type="project" value="UniProtKB-KW"/>
</dbReference>
<dbReference type="PANTHER" id="PTHR10039">
    <property type="entry name" value="AMELOGENIN"/>
    <property type="match status" value="1"/>
</dbReference>
<gene>
    <name evidence="7" type="ORF">B0H67DRAFT_498262</name>
</gene>
<feature type="domain" description="C2H2-type" evidence="6">
    <location>
        <begin position="1313"/>
        <end position="1342"/>
    </location>
</feature>
<organism evidence="7 8">
    <name type="scientific">Lasiosphaeris hirsuta</name>
    <dbReference type="NCBI Taxonomy" id="260670"/>
    <lineage>
        <taxon>Eukaryota</taxon>
        <taxon>Fungi</taxon>
        <taxon>Dikarya</taxon>
        <taxon>Ascomycota</taxon>
        <taxon>Pezizomycotina</taxon>
        <taxon>Sordariomycetes</taxon>
        <taxon>Sordariomycetidae</taxon>
        <taxon>Sordariales</taxon>
        <taxon>Lasiosphaeriaceae</taxon>
        <taxon>Lasiosphaeris</taxon>
    </lineage>
</organism>
<dbReference type="InterPro" id="IPR036236">
    <property type="entry name" value="Znf_C2H2_sf"/>
</dbReference>
<dbReference type="Gene3D" id="3.40.50.300">
    <property type="entry name" value="P-loop containing nucleotide triphosphate hydrolases"/>
    <property type="match status" value="1"/>
</dbReference>
<dbReference type="Pfam" id="PF00096">
    <property type="entry name" value="zf-C2H2"/>
    <property type="match status" value="2"/>
</dbReference>
<dbReference type="SUPFAM" id="SSF57667">
    <property type="entry name" value="beta-beta-alpha zinc fingers"/>
    <property type="match status" value="1"/>
</dbReference>
<reference evidence="7" key="1">
    <citation type="submission" date="2023-06" db="EMBL/GenBank/DDBJ databases">
        <title>Genome-scale phylogeny and comparative genomics of the fungal order Sordariales.</title>
        <authorList>
            <consortium name="Lawrence Berkeley National Laboratory"/>
            <person name="Hensen N."/>
            <person name="Bonometti L."/>
            <person name="Westerberg I."/>
            <person name="Brannstrom I.O."/>
            <person name="Guillou S."/>
            <person name="Cros-Aarteil S."/>
            <person name="Calhoun S."/>
            <person name="Haridas S."/>
            <person name="Kuo A."/>
            <person name="Mondo S."/>
            <person name="Pangilinan J."/>
            <person name="Riley R."/>
            <person name="Labutti K."/>
            <person name="Andreopoulos B."/>
            <person name="Lipzen A."/>
            <person name="Chen C."/>
            <person name="Yanf M."/>
            <person name="Daum C."/>
            <person name="Ng V."/>
            <person name="Clum A."/>
            <person name="Steindorff A."/>
            <person name="Ohm R."/>
            <person name="Martin F."/>
            <person name="Silar P."/>
            <person name="Natvig D."/>
            <person name="Lalanne C."/>
            <person name="Gautier V."/>
            <person name="Ament-Velasquez S.L."/>
            <person name="Kruys A."/>
            <person name="Hutchinson M.I."/>
            <person name="Powell A.J."/>
            <person name="Barry K."/>
            <person name="Miller A.N."/>
            <person name="Grigoriev I.V."/>
            <person name="Debuchy R."/>
            <person name="Gladieux P."/>
            <person name="Thoren M.H."/>
            <person name="Johannesson H."/>
        </authorList>
    </citation>
    <scope>NUCLEOTIDE SEQUENCE</scope>
    <source>
        <strain evidence="7">SMH4607-1</strain>
    </source>
</reference>
<evidence type="ECO:0000259" key="6">
    <source>
        <dbReference type="PROSITE" id="PS50157"/>
    </source>
</evidence>
<dbReference type="EMBL" id="JAUKUA010000007">
    <property type="protein sequence ID" value="KAK0705713.1"/>
    <property type="molecule type" value="Genomic_DNA"/>
</dbReference>
<evidence type="ECO:0000256" key="3">
    <source>
        <dbReference type="ARBA" id="ARBA00022771"/>
    </source>
</evidence>
<keyword evidence="8" id="KW-1185">Reference proteome</keyword>
<sequence>MDATRGRWTRAVFRLRGLPNTTTSLEDAALRVQQRLGDIAASSIRVFSLATTLNFWERPPSKVATLMLLTTPSMLQHSPPDQEEWSLDSSSDFQNAGSHLILDVHFMGMTPLSDADGSGHMSDCIAISGLASHPFGSWQPKGDDKTFMWIRDGLPRHLQGTRAIIYGYDTKLWESTSFQSVRDLANELINQLEAYGWGSLLTKPLAFVAHSLGGLVLKDALVQLGKSTNGAYKTLLSMARGAVFFGVPNLGMEQEHLRIIAQDNPNEALLEDIARNSNYLKRLNDEFARHISEQHLLCFWAFETSESPTVAMTADRTINRNGPSAILVSRGSATCRLVDKDPSATFAIKATHSGMVKFTRDSHYYHVVVSKLRKILSLRFEISQGIDESQAREVQLSHDPIDGYQHVSTAQVLQGGLLTNMGSNLLYRDFANTTFQQAQEVIRDIQTEQERNGRLMYMRRVEPFLQSIQQFGKMAEHAGVQSRDLPLIMASIWVSLKMIRILLALGLTTSQGPMTYILGAASSSPDVFHSILDAYQDIGEELPFIQNSQTLFTAFPHLKNVLVMIHKDISLFHREAIDRLKTRAWKGLFEASWRDFVPMIQQFKQNIAQSKHLLESRAALPQYEEIQNLRLREMRSLAREKANQDIAHRALVIQWLSHFNCEGVQNQYRQKRSICQNPGSWLIGNAIFREWLNPSHCSSPLLWLSGIPGAGKTILASVVVDEARQLSNATVIYFYCKYEEDARNTFMSVARSTLAQLLAQNSYLLPYFHEKASLSSDPSLTSKAVAKEMIQTALSSCQGTWMVLDGIDECPRDDRIEIASFFRKVVETHASPDTESTRCLFVSQEDGVATDSFRGISNIKIADKSRDDLKDFAESWHQKMEAKFGRLRENNCHIANIITAKAQGMFIFAELFAKFLESQFSRAKLLEELDPAKLPVDLNHVYERILHRILEGRGEDALNNLRQVLGWIVCARRSLQWREIQVAISIDLESEGVDHDRRIAASPKDLFASLVEVQADGTVELVHGTARKQVAFVYTLKTNRLTVLTKFIDPREVNYSLAMVSMQYLSLPQVDQKRSEDNIETDLIDGFYPFYDYASACWAMHLQSCLLVLAPDQEDAERVSHLQETLETFVDVHWSPTSKPLADIKRIEKSLLPVRSSELFGKMTQAVAWARRQAGKHGEGPSLEEALDLWQVTKRIRNVTERMHQLGHITPVIQDYYGDNLFKCPRVNCQSYHLGFRTRKQRDTHVDRHTRPFLCIVAGCHMQAFGCATEGELKKHLFEFHGVDFFDNAEDDEFPEPPKKKEASKTGKAPATFKCNYPDCSKSFTRNHNLQSHIRTHEGTKPFGCPIPGCDKQFTRKTDYNRHQLVHNDSAKGYSCSGPLLAHDKTWGCQKVFKRADKLADHLRSKTGQKCLWPLVLEKLQAGVNDQGNIFTDQVGENADTLLAVGRTLPSFAEFLALCKIDASTLKAKTAVLGETEEGDHDEGGVNL</sequence>
<proteinExistence type="predicted"/>
<dbReference type="PANTHER" id="PTHR10039:SF14">
    <property type="entry name" value="NACHT DOMAIN-CONTAINING PROTEIN"/>
    <property type="match status" value="1"/>
</dbReference>
<evidence type="ECO:0000313" key="8">
    <source>
        <dbReference type="Proteomes" id="UP001172102"/>
    </source>
</evidence>